<feature type="region of interest" description="Disordered" evidence="1">
    <location>
        <begin position="66"/>
        <end position="93"/>
    </location>
</feature>
<keyword evidence="3" id="KW-1185">Reference proteome</keyword>
<comment type="caution">
    <text evidence="2">The sequence shown here is derived from an EMBL/GenBank/DDBJ whole genome shotgun (WGS) entry which is preliminary data.</text>
</comment>
<protein>
    <submittedName>
        <fullName evidence="2">Uncharacterized protein</fullName>
    </submittedName>
</protein>
<evidence type="ECO:0000313" key="2">
    <source>
        <dbReference type="EMBL" id="KAJ1130040.1"/>
    </source>
</evidence>
<name>A0AAV7PWI7_PLEWA</name>
<dbReference type="EMBL" id="JANPWB010000011">
    <property type="protein sequence ID" value="KAJ1130040.1"/>
    <property type="molecule type" value="Genomic_DNA"/>
</dbReference>
<accession>A0AAV7PWI7</accession>
<evidence type="ECO:0000256" key="1">
    <source>
        <dbReference type="SAM" id="MobiDB-lite"/>
    </source>
</evidence>
<dbReference type="Proteomes" id="UP001066276">
    <property type="component" value="Chromosome 7"/>
</dbReference>
<gene>
    <name evidence="2" type="ORF">NDU88_008396</name>
</gene>
<feature type="compositionally biased region" description="Basic residues" evidence="1">
    <location>
        <begin position="83"/>
        <end position="93"/>
    </location>
</feature>
<reference evidence="2" key="1">
    <citation type="journal article" date="2022" name="bioRxiv">
        <title>Sequencing and chromosome-scale assembly of the giantPleurodeles waltlgenome.</title>
        <authorList>
            <person name="Brown T."/>
            <person name="Elewa A."/>
            <person name="Iarovenko S."/>
            <person name="Subramanian E."/>
            <person name="Araus A.J."/>
            <person name="Petzold A."/>
            <person name="Susuki M."/>
            <person name="Suzuki K.-i.T."/>
            <person name="Hayashi T."/>
            <person name="Toyoda A."/>
            <person name="Oliveira C."/>
            <person name="Osipova E."/>
            <person name="Leigh N.D."/>
            <person name="Simon A."/>
            <person name="Yun M.H."/>
        </authorList>
    </citation>
    <scope>NUCLEOTIDE SEQUENCE</scope>
    <source>
        <strain evidence="2">20211129_DDA</strain>
        <tissue evidence="2">Liver</tissue>
    </source>
</reference>
<evidence type="ECO:0000313" key="3">
    <source>
        <dbReference type="Proteomes" id="UP001066276"/>
    </source>
</evidence>
<organism evidence="2 3">
    <name type="scientific">Pleurodeles waltl</name>
    <name type="common">Iberian ribbed newt</name>
    <dbReference type="NCBI Taxonomy" id="8319"/>
    <lineage>
        <taxon>Eukaryota</taxon>
        <taxon>Metazoa</taxon>
        <taxon>Chordata</taxon>
        <taxon>Craniata</taxon>
        <taxon>Vertebrata</taxon>
        <taxon>Euteleostomi</taxon>
        <taxon>Amphibia</taxon>
        <taxon>Batrachia</taxon>
        <taxon>Caudata</taxon>
        <taxon>Salamandroidea</taxon>
        <taxon>Salamandridae</taxon>
        <taxon>Pleurodelinae</taxon>
        <taxon>Pleurodeles</taxon>
    </lineage>
</organism>
<sequence>MAEHTAGDEAPNVRGTPKSAREATGLHEGPLTGANRCQVEALQLAASEGSLWAHLLVHSQCVWRGGPIGGLNAGDPPEPGRKEKARRKGREEQ</sequence>
<proteinExistence type="predicted"/>
<feature type="region of interest" description="Disordered" evidence="1">
    <location>
        <begin position="1"/>
        <end position="33"/>
    </location>
</feature>
<dbReference type="AlphaFoldDB" id="A0AAV7PWI7"/>